<feature type="compositionally biased region" description="Polar residues" evidence="1">
    <location>
        <begin position="145"/>
        <end position="156"/>
    </location>
</feature>
<protein>
    <submittedName>
        <fullName evidence="2">MLO-like protein 4</fullName>
    </submittedName>
</protein>
<dbReference type="EMBL" id="KQ991057">
    <property type="protein sequence ID" value="KZV52472.1"/>
    <property type="molecule type" value="Genomic_DNA"/>
</dbReference>
<accession>A0A2Z7CZ51</accession>
<reference evidence="2 3" key="1">
    <citation type="journal article" date="2015" name="Proc. Natl. Acad. Sci. U.S.A.">
        <title>The resurrection genome of Boea hygrometrica: A blueprint for survival of dehydration.</title>
        <authorList>
            <person name="Xiao L."/>
            <person name="Yang G."/>
            <person name="Zhang L."/>
            <person name="Yang X."/>
            <person name="Zhao S."/>
            <person name="Ji Z."/>
            <person name="Zhou Q."/>
            <person name="Hu M."/>
            <person name="Wang Y."/>
            <person name="Chen M."/>
            <person name="Xu Y."/>
            <person name="Jin H."/>
            <person name="Xiao X."/>
            <person name="Hu G."/>
            <person name="Bao F."/>
            <person name="Hu Y."/>
            <person name="Wan P."/>
            <person name="Li L."/>
            <person name="Deng X."/>
            <person name="Kuang T."/>
            <person name="Xiang C."/>
            <person name="Zhu J.K."/>
            <person name="Oliver M.J."/>
            <person name="He Y."/>
        </authorList>
    </citation>
    <scope>NUCLEOTIDE SEQUENCE [LARGE SCALE GENOMIC DNA]</scope>
    <source>
        <strain evidence="3">cv. XS01</strain>
    </source>
</reference>
<organism evidence="2 3">
    <name type="scientific">Dorcoceras hygrometricum</name>
    <dbReference type="NCBI Taxonomy" id="472368"/>
    <lineage>
        <taxon>Eukaryota</taxon>
        <taxon>Viridiplantae</taxon>
        <taxon>Streptophyta</taxon>
        <taxon>Embryophyta</taxon>
        <taxon>Tracheophyta</taxon>
        <taxon>Spermatophyta</taxon>
        <taxon>Magnoliopsida</taxon>
        <taxon>eudicotyledons</taxon>
        <taxon>Gunneridae</taxon>
        <taxon>Pentapetalae</taxon>
        <taxon>asterids</taxon>
        <taxon>lamiids</taxon>
        <taxon>Lamiales</taxon>
        <taxon>Gesneriaceae</taxon>
        <taxon>Didymocarpoideae</taxon>
        <taxon>Trichosporeae</taxon>
        <taxon>Loxocarpinae</taxon>
        <taxon>Dorcoceras</taxon>
    </lineage>
</organism>
<gene>
    <name evidence="2" type="ORF">F511_20705</name>
</gene>
<name>A0A2Z7CZ51_9LAMI</name>
<evidence type="ECO:0000313" key="3">
    <source>
        <dbReference type="Proteomes" id="UP000250235"/>
    </source>
</evidence>
<evidence type="ECO:0000313" key="2">
    <source>
        <dbReference type="EMBL" id="KZV52472.1"/>
    </source>
</evidence>
<feature type="region of interest" description="Disordered" evidence="1">
    <location>
        <begin position="130"/>
        <end position="161"/>
    </location>
</feature>
<dbReference type="Proteomes" id="UP000250235">
    <property type="component" value="Unassembled WGS sequence"/>
</dbReference>
<proteinExistence type="predicted"/>
<dbReference type="AlphaFoldDB" id="A0A2Z7CZ51"/>
<evidence type="ECO:0000256" key="1">
    <source>
        <dbReference type="SAM" id="MobiDB-lite"/>
    </source>
</evidence>
<sequence length="308" mass="33297">MVVGPTASCIPEPLRVTQVLDSRFSHVIPRGSWGDVARRFTMIRWAGPEFASRLPSSLYTPPPPPPCAAAASSRGIRSGPFDEENPFVQNLSVLLVQADEGISALVVDRIGYFYRNLPRRADVIVTTVGARHKCQQESRRKRNRSSGWNRRPSLSSRDGAPLLAGTHTLPCATCRARHDEWPRAGHETCAAAPSDGRPESRAGRTFLVCWPTLVRRARARDGGAGRRCARGVAFRAMVRALPPRFFRGGGAAVVGRRSAATPASFRRCLVSERSNAIVGAVTTGYECLPSSCDGLTGPDDHGPMISTG</sequence>
<keyword evidence="3" id="KW-1185">Reference proteome</keyword>